<accession>L0AAN6</accession>
<feature type="transmembrane region" description="Helical" evidence="6">
    <location>
        <begin position="182"/>
        <end position="203"/>
    </location>
</feature>
<dbReference type="KEGG" id="clg:Calag_0745"/>
<dbReference type="Proteomes" id="UP000010469">
    <property type="component" value="Chromosome"/>
</dbReference>
<dbReference type="HOGENOM" id="CLU_020088_6_0_2"/>
<feature type="transmembrane region" description="Helical" evidence="6">
    <location>
        <begin position="312"/>
        <end position="330"/>
    </location>
</feature>
<evidence type="ECO:0000313" key="8">
    <source>
        <dbReference type="Proteomes" id="UP000010469"/>
    </source>
</evidence>
<dbReference type="FunCoup" id="L0AAN6">
    <property type="interactions" value="68"/>
</dbReference>
<dbReference type="Pfam" id="PF01566">
    <property type="entry name" value="Nramp"/>
    <property type="match status" value="1"/>
</dbReference>
<keyword evidence="4 6" id="KW-1133">Transmembrane helix</keyword>
<sequence length="398" mass="44385">MEYKELLKTFGPAWIVMIADVDVASIIEGLQSGIAWGYRMIFIMLILTIPLFFIQDAAGTLGTISGMGLGEAIRKKFGKKQAIIASIPMTITDFLEYVVEYAGIGIGLQLLGIPLIIGLIIIFIFHIAVATSKRYRHAEMFLIPISFILVVATIWIATMFPINSKELLFYGLNPIQPYNNKNYNFLLAASIGAVIMPWMLFFHSGADSRKKIKTENLKYERLETFIGALVSEILMVITVIVGYNLAKIDPNINSDGIINPYTFEKILTSFNTNLLYLLGIGFIASGFLALVVISMASAWGALEALNINKHKWYIIIYSLESLPAILIVLISKNLIYLMLELMVIYTIIVAPPLYYLGRLISDEKIMKGKPIKGVRLKVYWVLSAMVVIGGFIGFISLL</sequence>
<organism evidence="7 8">
    <name type="scientific">Caldisphaera lagunensis (strain DSM 15908 / JCM 11604 / ANMR 0165 / IC-154)</name>
    <dbReference type="NCBI Taxonomy" id="1056495"/>
    <lineage>
        <taxon>Archaea</taxon>
        <taxon>Thermoproteota</taxon>
        <taxon>Thermoprotei</taxon>
        <taxon>Acidilobales</taxon>
        <taxon>Caldisphaeraceae</taxon>
        <taxon>Caldisphaera</taxon>
    </lineage>
</organism>
<feature type="transmembrane region" description="Helical" evidence="6">
    <location>
        <begin position="336"/>
        <end position="357"/>
    </location>
</feature>
<feature type="transmembrane region" description="Helical" evidence="6">
    <location>
        <begin position="36"/>
        <end position="54"/>
    </location>
</feature>
<evidence type="ECO:0000256" key="5">
    <source>
        <dbReference type="ARBA" id="ARBA00023136"/>
    </source>
</evidence>
<comment type="subcellular location">
    <subcellularLocation>
        <location evidence="1">Membrane</location>
        <topology evidence="1">Multi-pass membrane protein</topology>
    </subcellularLocation>
</comment>
<dbReference type="InParanoid" id="L0AAN6"/>
<keyword evidence="2" id="KW-0813">Transport</keyword>
<keyword evidence="3 6" id="KW-0812">Transmembrane</keyword>
<dbReference type="GO" id="GO:0005886">
    <property type="term" value="C:plasma membrane"/>
    <property type="evidence" value="ECO:0007669"/>
    <property type="project" value="TreeGrafter"/>
</dbReference>
<dbReference type="PANTHER" id="PTHR11706:SF33">
    <property type="entry name" value="NATURAL RESISTANCE-ASSOCIATED MACROPHAGE PROTEIN 2"/>
    <property type="match status" value="1"/>
</dbReference>
<dbReference type="GO" id="GO:0005384">
    <property type="term" value="F:manganese ion transmembrane transporter activity"/>
    <property type="evidence" value="ECO:0007669"/>
    <property type="project" value="TreeGrafter"/>
</dbReference>
<reference evidence="8" key="1">
    <citation type="submission" date="2012-03" db="EMBL/GenBank/DDBJ databases">
        <title>Complete genome of Caldisphaera lagunensis DSM 15908.</title>
        <authorList>
            <person name="Lucas S."/>
            <person name="Copeland A."/>
            <person name="Lapidus A."/>
            <person name="Glavina del Rio T."/>
            <person name="Dalin E."/>
            <person name="Tice H."/>
            <person name="Bruce D."/>
            <person name="Goodwin L."/>
            <person name="Pitluck S."/>
            <person name="Peters L."/>
            <person name="Mikhailova N."/>
            <person name="Teshima H."/>
            <person name="Kyrpides N."/>
            <person name="Mavromatis K."/>
            <person name="Ivanova N."/>
            <person name="Brettin T."/>
            <person name="Detter J.C."/>
            <person name="Han C."/>
            <person name="Larimer F."/>
            <person name="Land M."/>
            <person name="Hauser L."/>
            <person name="Markowitz V."/>
            <person name="Cheng J.-F."/>
            <person name="Hugenholtz P."/>
            <person name="Woyke T."/>
            <person name="Wu D."/>
            <person name="Spring S."/>
            <person name="Schroeder M."/>
            <person name="Brambilla E."/>
            <person name="Klenk H.-P."/>
            <person name="Eisen J.A."/>
        </authorList>
    </citation>
    <scope>NUCLEOTIDE SEQUENCE [LARGE SCALE GENOMIC DNA]</scope>
    <source>
        <strain evidence="8">DSM 15908 / JCM 11604 / IC-154</strain>
    </source>
</reference>
<dbReference type="STRING" id="1056495.Calag_0745"/>
<protein>
    <submittedName>
        <fullName evidence="7">Mn2+/Fe2-transporter, NRAMP family</fullName>
    </submittedName>
</protein>
<dbReference type="GO" id="GO:0015086">
    <property type="term" value="F:cadmium ion transmembrane transporter activity"/>
    <property type="evidence" value="ECO:0007669"/>
    <property type="project" value="TreeGrafter"/>
</dbReference>
<dbReference type="EMBL" id="CP003378">
    <property type="protein sequence ID" value="AFZ70489.1"/>
    <property type="molecule type" value="Genomic_DNA"/>
</dbReference>
<feature type="transmembrane region" description="Helical" evidence="6">
    <location>
        <begin position="378"/>
        <end position="397"/>
    </location>
</feature>
<gene>
    <name evidence="7" type="ordered locus">Calag_0745</name>
</gene>
<dbReference type="InterPro" id="IPR001046">
    <property type="entry name" value="NRAMP_fam"/>
</dbReference>
<keyword evidence="8" id="KW-1185">Reference proteome</keyword>
<name>L0AAN6_CALLD</name>
<feature type="transmembrane region" description="Helical" evidence="6">
    <location>
        <begin position="224"/>
        <end position="246"/>
    </location>
</feature>
<evidence type="ECO:0000313" key="7">
    <source>
        <dbReference type="EMBL" id="AFZ70489.1"/>
    </source>
</evidence>
<dbReference type="eggNOG" id="arCOG04531">
    <property type="taxonomic scope" value="Archaea"/>
</dbReference>
<proteinExistence type="predicted"/>
<feature type="transmembrane region" description="Helical" evidence="6">
    <location>
        <begin position="274"/>
        <end position="300"/>
    </location>
</feature>
<evidence type="ECO:0000256" key="4">
    <source>
        <dbReference type="ARBA" id="ARBA00022989"/>
    </source>
</evidence>
<evidence type="ECO:0000256" key="3">
    <source>
        <dbReference type="ARBA" id="ARBA00022692"/>
    </source>
</evidence>
<keyword evidence="5 6" id="KW-0472">Membrane</keyword>
<feature type="transmembrane region" description="Helical" evidence="6">
    <location>
        <begin position="141"/>
        <end position="162"/>
    </location>
</feature>
<evidence type="ECO:0000256" key="1">
    <source>
        <dbReference type="ARBA" id="ARBA00004141"/>
    </source>
</evidence>
<dbReference type="GO" id="GO:0034755">
    <property type="term" value="P:iron ion transmembrane transport"/>
    <property type="evidence" value="ECO:0007669"/>
    <property type="project" value="TreeGrafter"/>
</dbReference>
<dbReference type="AlphaFoldDB" id="L0AAN6"/>
<evidence type="ECO:0000256" key="6">
    <source>
        <dbReference type="SAM" id="Phobius"/>
    </source>
</evidence>
<feature type="transmembrane region" description="Helical" evidence="6">
    <location>
        <begin position="110"/>
        <end position="129"/>
    </location>
</feature>
<dbReference type="RefSeq" id="WP_015232386.1">
    <property type="nucleotide sequence ID" value="NC_019791.1"/>
</dbReference>
<dbReference type="GeneID" id="14212005"/>
<evidence type="ECO:0000256" key="2">
    <source>
        <dbReference type="ARBA" id="ARBA00022448"/>
    </source>
</evidence>
<dbReference type="PANTHER" id="PTHR11706">
    <property type="entry name" value="SOLUTE CARRIER PROTEIN FAMILY 11 MEMBER"/>
    <property type="match status" value="1"/>
</dbReference>